<comment type="caution">
    <text evidence="1">The sequence shown here is derived from an EMBL/GenBank/DDBJ whole genome shotgun (WGS) entry which is preliminary data.</text>
</comment>
<organism evidence="1 2">
    <name type="scientific">Hydrocarboniphaga effusa AP103</name>
    <dbReference type="NCBI Taxonomy" id="1172194"/>
    <lineage>
        <taxon>Bacteria</taxon>
        <taxon>Pseudomonadati</taxon>
        <taxon>Pseudomonadota</taxon>
        <taxon>Gammaproteobacteria</taxon>
        <taxon>Nevskiales</taxon>
        <taxon>Nevskiaceae</taxon>
        <taxon>Hydrocarboniphaga</taxon>
    </lineage>
</organism>
<evidence type="ECO:0000313" key="1">
    <source>
        <dbReference type="EMBL" id="EIT71801.1"/>
    </source>
</evidence>
<proteinExistence type="predicted"/>
<reference evidence="1 2" key="1">
    <citation type="journal article" date="2012" name="J. Bacteriol.">
        <title>Genome Sequence of n-Alkane-Degrading Hydrocarboniphaga effusa Strain AP103T (ATCC BAA-332T).</title>
        <authorList>
            <person name="Chang H.K."/>
            <person name="Zylstra G.J."/>
            <person name="Chae J.C."/>
        </authorList>
    </citation>
    <scope>NUCLEOTIDE SEQUENCE [LARGE SCALE GENOMIC DNA]</scope>
    <source>
        <strain evidence="1 2">AP103</strain>
    </source>
</reference>
<dbReference type="EMBL" id="AKGD01000001">
    <property type="protein sequence ID" value="EIT71801.1"/>
    <property type="molecule type" value="Genomic_DNA"/>
</dbReference>
<dbReference type="STRING" id="1172194.WQQ_19380"/>
<keyword evidence="2" id="KW-1185">Reference proteome</keyword>
<dbReference type="AlphaFoldDB" id="I8I5L7"/>
<name>I8I5L7_9GAMM</name>
<protein>
    <submittedName>
        <fullName evidence="1">Uncharacterized protein</fullName>
    </submittedName>
</protein>
<evidence type="ECO:0000313" key="2">
    <source>
        <dbReference type="Proteomes" id="UP000003704"/>
    </source>
</evidence>
<gene>
    <name evidence="1" type="ORF">WQQ_19380</name>
</gene>
<dbReference type="Proteomes" id="UP000003704">
    <property type="component" value="Unassembled WGS sequence"/>
</dbReference>
<sequence length="160" mass="16359">MLCLLLGSTAAPAQTAVSPAVPGACFGAAGQGCATGGGGQPAYCKPAGGQLECMVHAGSIEHDVCCAAHPQGQGCGGKPGVAADCAYEWEKSQQRTSHGLYWTRKLDPQKPNRSGIADFNALCAPAGAVVAPGDERWCCSRSASALAERDLQGINKLRCR</sequence>
<accession>I8I5L7</accession>